<gene>
    <name evidence="4" type="ORF">MNBD_CHLOROFLEXI01-2665</name>
</gene>
<evidence type="ECO:0000313" key="4">
    <source>
        <dbReference type="EMBL" id="VAW40368.1"/>
    </source>
</evidence>
<keyword evidence="2" id="KW-0813">Transport</keyword>
<dbReference type="PANTHER" id="PTHR30061">
    <property type="entry name" value="MALTOSE-BINDING PERIPLASMIC PROTEIN"/>
    <property type="match status" value="1"/>
</dbReference>
<dbReference type="Pfam" id="PF13416">
    <property type="entry name" value="SBP_bac_8"/>
    <property type="match status" value="1"/>
</dbReference>
<evidence type="ECO:0000256" key="1">
    <source>
        <dbReference type="ARBA" id="ARBA00008520"/>
    </source>
</evidence>
<dbReference type="AlphaFoldDB" id="A0A3B0V9M6"/>
<reference evidence="4" key="1">
    <citation type="submission" date="2018-06" db="EMBL/GenBank/DDBJ databases">
        <authorList>
            <person name="Zhirakovskaya E."/>
        </authorList>
    </citation>
    <scope>NUCLEOTIDE SEQUENCE</scope>
</reference>
<dbReference type="InterPro" id="IPR006059">
    <property type="entry name" value="SBP"/>
</dbReference>
<sequence length="442" mass="47639">MNKKVLFLLFGLLWLTVSCDLANNIIPSQEAESTPESSAVETAVIPNNPVPETTPDIAIPTAAVTQTQPTLRIWLPPEIALSSEEGAAILNSQLAAYRTNHPDIEIIVEQKSISGQSGILNYLRTGRTVAPTILPDLIAIPIDQLGPALSEELIYPIDGLIETSLLEDLYPAALELVLKDSQLSGYPFVLTGLPHLAYNSETVTETIPTSWEPFINLPNTLVFPANGLPGGTLGLQLYLAAGGTLVNEVEQVTLQFEPLVIALQQLELAENSGFILGQSSNYSSLEESWQQFQAGTADFAITNSEQYLRLRDAEGIFLVTAVPGLQQPLTPLVSGWAWAMSTADPAQRELAAELLASLIASDQLGEWSFASNFLPARKEAFTFWPEDDPYVIFAKEQLTLAGAMPTSNSNIMTALNNAVFDVVTQAKTPQAAAQDALAALQP</sequence>
<dbReference type="GO" id="GO:0055052">
    <property type="term" value="C:ATP-binding cassette (ABC) transporter complex, substrate-binding subunit-containing"/>
    <property type="evidence" value="ECO:0007669"/>
    <property type="project" value="TreeGrafter"/>
</dbReference>
<evidence type="ECO:0008006" key="5">
    <source>
        <dbReference type="Google" id="ProtNLM"/>
    </source>
</evidence>
<dbReference type="SUPFAM" id="SSF53850">
    <property type="entry name" value="Periplasmic binding protein-like II"/>
    <property type="match status" value="1"/>
</dbReference>
<accession>A0A3B0V9M6</accession>
<dbReference type="GO" id="GO:0015768">
    <property type="term" value="P:maltose transport"/>
    <property type="evidence" value="ECO:0007669"/>
    <property type="project" value="TreeGrafter"/>
</dbReference>
<name>A0A3B0V9M6_9ZZZZ</name>
<dbReference type="Gene3D" id="3.40.190.10">
    <property type="entry name" value="Periplasmic binding protein-like II"/>
    <property type="match status" value="1"/>
</dbReference>
<dbReference type="PANTHER" id="PTHR30061:SF50">
    <property type="entry name" value="MALTOSE_MALTODEXTRIN-BINDING PERIPLASMIC PROTEIN"/>
    <property type="match status" value="1"/>
</dbReference>
<proteinExistence type="inferred from homology"/>
<keyword evidence="3" id="KW-0732">Signal</keyword>
<dbReference type="EMBL" id="UOEU01000790">
    <property type="protein sequence ID" value="VAW40368.1"/>
    <property type="molecule type" value="Genomic_DNA"/>
</dbReference>
<evidence type="ECO:0000256" key="2">
    <source>
        <dbReference type="ARBA" id="ARBA00022448"/>
    </source>
</evidence>
<organism evidence="4">
    <name type="scientific">hydrothermal vent metagenome</name>
    <dbReference type="NCBI Taxonomy" id="652676"/>
    <lineage>
        <taxon>unclassified sequences</taxon>
        <taxon>metagenomes</taxon>
        <taxon>ecological metagenomes</taxon>
    </lineage>
</organism>
<protein>
    <recommendedName>
        <fullName evidence="5">Extracellular solute-binding protein</fullName>
    </recommendedName>
</protein>
<dbReference type="PROSITE" id="PS51257">
    <property type="entry name" value="PROKAR_LIPOPROTEIN"/>
    <property type="match status" value="1"/>
</dbReference>
<dbReference type="GO" id="GO:0042956">
    <property type="term" value="P:maltodextrin transmembrane transport"/>
    <property type="evidence" value="ECO:0007669"/>
    <property type="project" value="TreeGrafter"/>
</dbReference>
<comment type="similarity">
    <text evidence="1">Belongs to the bacterial solute-binding protein 1 family.</text>
</comment>
<evidence type="ECO:0000256" key="3">
    <source>
        <dbReference type="ARBA" id="ARBA00022729"/>
    </source>
</evidence>
<dbReference type="GO" id="GO:1901982">
    <property type="term" value="F:maltose binding"/>
    <property type="evidence" value="ECO:0007669"/>
    <property type="project" value="TreeGrafter"/>
</dbReference>